<dbReference type="PANTHER" id="PTHR13009">
    <property type="entry name" value="HEAT SHOCK PROTEIN 90 HSP90 CO-CHAPERONE AHA-1"/>
    <property type="match status" value="1"/>
</dbReference>
<dbReference type="GO" id="GO:0005829">
    <property type="term" value="C:cytosol"/>
    <property type="evidence" value="ECO:0007669"/>
    <property type="project" value="TreeGrafter"/>
</dbReference>
<dbReference type="GO" id="GO:0001671">
    <property type="term" value="F:ATPase activator activity"/>
    <property type="evidence" value="ECO:0007669"/>
    <property type="project" value="InterPro"/>
</dbReference>
<dbReference type="Gene3D" id="3.15.10.20">
    <property type="entry name" value="Activator of Hsp90 ATPase Aha1, N-terminal domain"/>
    <property type="match status" value="1"/>
</dbReference>
<sequence length="376" mass="40130">MLLSVHWPMDKLKTLFLAVRVQNEEGRCEVTAASKLDGEASINNRKGKLTFFYEWSIRLNWTGTSKSGVQYKGPVEIPDVSDGNGVGEVELREGLPWQCRFTAALRRCRPTCRNPEGLSKAQRSALSDAGTVGVLAPGGQWHPSPSTGCIDLRDFVVGKINPGGPFSVVWKRVTLGQPHAVLSSALGPAAPGGGIVSSAPARAAPGQDKAVPACPEARQARGDVGLLEEVGQGAPGLVLCRRGWRLGPCYSDLELHREKTHTLSGPCTHFTAAHVDSPVLGLWNRGPGAQIIQTLEGCSWALRPLSPDTARLADKIPACEPGLARSGNHITAIPPTTHGQLPLCVSAGPSRHMLAFDARCRELRRLLSPAGRRLGT</sequence>
<dbReference type="SMART" id="SM01000">
    <property type="entry name" value="Aha1_N"/>
    <property type="match status" value="1"/>
</dbReference>
<protein>
    <submittedName>
        <fullName evidence="3">Activator of 90 kDa heat shock protein ATPase like protein 1</fullName>
    </submittedName>
</protein>
<name>L9KFY6_TUPCH</name>
<dbReference type="GO" id="GO:0051087">
    <property type="term" value="F:protein-folding chaperone binding"/>
    <property type="evidence" value="ECO:0007669"/>
    <property type="project" value="InterPro"/>
</dbReference>
<gene>
    <name evidence="3" type="ORF">TREES_T100014238</name>
</gene>
<reference evidence="4" key="1">
    <citation type="submission" date="2012-07" db="EMBL/GenBank/DDBJ databases">
        <title>Genome of the Chinese tree shrew, a rising model animal genetically related to primates.</title>
        <authorList>
            <person name="Zhang G."/>
            <person name="Fan Y."/>
            <person name="Yao Y."/>
            <person name="Huang Z."/>
        </authorList>
    </citation>
    <scope>NUCLEOTIDE SEQUENCE [LARGE SCALE GENOMIC DNA]</scope>
</reference>
<evidence type="ECO:0000313" key="3">
    <source>
        <dbReference type="EMBL" id="ELW61825.1"/>
    </source>
</evidence>
<dbReference type="InterPro" id="IPR015310">
    <property type="entry name" value="AHSA1-like_N"/>
</dbReference>
<keyword evidence="3" id="KW-0346">Stress response</keyword>
<keyword evidence="4" id="KW-1185">Reference proteome</keyword>
<dbReference type="SUPFAM" id="SSF103111">
    <property type="entry name" value="Activator of Hsp90 ATPase, Aha1"/>
    <property type="match status" value="1"/>
</dbReference>
<dbReference type="GO" id="GO:0006457">
    <property type="term" value="P:protein folding"/>
    <property type="evidence" value="ECO:0007669"/>
    <property type="project" value="TreeGrafter"/>
</dbReference>
<dbReference type="EMBL" id="KB320853">
    <property type="protein sequence ID" value="ELW61825.1"/>
    <property type="molecule type" value="Genomic_DNA"/>
</dbReference>
<organism evidence="3 4">
    <name type="scientific">Tupaia chinensis</name>
    <name type="common">Chinese tree shrew</name>
    <name type="synonym">Tupaia belangeri chinensis</name>
    <dbReference type="NCBI Taxonomy" id="246437"/>
    <lineage>
        <taxon>Eukaryota</taxon>
        <taxon>Metazoa</taxon>
        <taxon>Chordata</taxon>
        <taxon>Craniata</taxon>
        <taxon>Vertebrata</taxon>
        <taxon>Euteleostomi</taxon>
        <taxon>Mammalia</taxon>
        <taxon>Eutheria</taxon>
        <taxon>Euarchontoglires</taxon>
        <taxon>Scandentia</taxon>
        <taxon>Tupaiidae</taxon>
        <taxon>Tupaia</taxon>
    </lineage>
</organism>
<dbReference type="AlphaFoldDB" id="L9KFY6"/>
<comment type="similarity">
    <text evidence="1">Belongs to the AHA1 family.</text>
</comment>
<evidence type="ECO:0000256" key="1">
    <source>
        <dbReference type="ARBA" id="ARBA00006817"/>
    </source>
</evidence>
<dbReference type="Pfam" id="PF09229">
    <property type="entry name" value="Aha1_N"/>
    <property type="match status" value="1"/>
</dbReference>
<dbReference type="Proteomes" id="UP000011518">
    <property type="component" value="Unassembled WGS sequence"/>
</dbReference>
<dbReference type="InterPro" id="IPR036338">
    <property type="entry name" value="Aha1"/>
</dbReference>
<reference evidence="4" key="2">
    <citation type="journal article" date="2013" name="Nat. Commun.">
        <title>Genome of the Chinese tree shrew.</title>
        <authorList>
            <person name="Fan Y."/>
            <person name="Huang Z.Y."/>
            <person name="Cao C.C."/>
            <person name="Chen C.S."/>
            <person name="Chen Y.X."/>
            <person name="Fan D.D."/>
            <person name="He J."/>
            <person name="Hou H.L."/>
            <person name="Hu L."/>
            <person name="Hu X.T."/>
            <person name="Jiang X.T."/>
            <person name="Lai R."/>
            <person name="Lang Y.S."/>
            <person name="Liang B."/>
            <person name="Liao S.G."/>
            <person name="Mu D."/>
            <person name="Ma Y.Y."/>
            <person name="Niu Y.Y."/>
            <person name="Sun X.Q."/>
            <person name="Xia J.Q."/>
            <person name="Xiao J."/>
            <person name="Xiong Z.Q."/>
            <person name="Xu L."/>
            <person name="Yang L."/>
            <person name="Zhang Y."/>
            <person name="Zhao W."/>
            <person name="Zhao X.D."/>
            <person name="Zheng Y.T."/>
            <person name="Zhou J.M."/>
            <person name="Zhu Y.B."/>
            <person name="Zhang G.J."/>
            <person name="Wang J."/>
            <person name="Yao Y.G."/>
        </authorList>
    </citation>
    <scope>NUCLEOTIDE SEQUENCE [LARGE SCALE GENOMIC DNA]</scope>
</reference>
<evidence type="ECO:0000313" key="4">
    <source>
        <dbReference type="Proteomes" id="UP000011518"/>
    </source>
</evidence>
<proteinExistence type="inferred from homology"/>
<evidence type="ECO:0000259" key="2">
    <source>
        <dbReference type="SMART" id="SM01000"/>
    </source>
</evidence>
<accession>L9KFY6</accession>
<dbReference type="STRING" id="246437.L9KFY6"/>
<dbReference type="PANTHER" id="PTHR13009:SF7">
    <property type="entry name" value="ACTIVATOR OF 90 KDA HEAT SHOCK PROTEIN ATPASE HOMOLOG 1"/>
    <property type="match status" value="1"/>
</dbReference>
<dbReference type="InParanoid" id="L9KFY6"/>
<feature type="domain" description="Activator of Hsp90 ATPase AHSA1-like N-terminal" evidence="2">
    <location>
        <begin position="7"/>
        <end position="159"/>
    </location>
</feature>